<gene>
    <name evidence="7" type="ORF">TH606_10100</name>
</gene>
<evidence type="ECO:0000256" key="2">
    <source>
        <dbReference type="ARBA" id="ARBA00022475"/>
    </source>
</evidence>
<dbReference type="AlphaFoldDB" id="A0A177E5T9"/>
<sequence length="307" mass="34634">MRSKYFRLFLSIILGIICFVLLLFKINLSQTWEILKQANWRFLVLCAALNIGVIYLKAERWRLIVSTFIPLERLPSFCLTTLAFWGNTILPMRAGDFGRGFYLIKRKLNWGTGLSTVAVDRFMDSLGLISLVLPFYFNDTLPLFLKKGLFWLTVVMCISLIIIWNPLKQIKTETLATTHPLLSWLSAITEGFKSLTEPKVLIATYFLSIASWLTQIYILVFTAKALNVYLSFSEATIVLLGLNLALLLPNPPANLGLFHAAIVLVMGFLNFSENQAMAVAVVYHAIQTLTVAVLGLTFNILESKILD</sequence>
<reference evidence="7 8" key="1">
    <citation type="submission" date="2016-02" db="EMBL/GenBank/DDBJ databases">
        <title>Draft genome sequence of Thermodesulfatator sp. S606.</title>
        <authorList>
            <person name="Lai Q."/>
            <person name="Cao J."/>
            <person name="Dupont S."/>
            <person name="Shao Z."/>
            <person name="Jebbar M."/>
            <person name="Alain K."/>
        </authorList>
    </citation>
    <scope>NUCLEOTIDE SEQUENCE [LARGE SCALE GENOMIC DNA]</scope>
    <source>
        <strain evidence="7 8">S606</strain>
    </source>
</reference>
<keyword evidence="8" id="KW-1185">Reference proteome</keyword>
<evidence type="ECO:0008006" key="9">
    <source>
        <dbReference type="Google" id="ProtNLM"/>
    </source>
</evidence>
<feature type="transmembrane region" description="Helical" evidence="6">
    <location>
        <begin position="6"/>
        <end position="28"/>
    </location>
</feature>
<dbReference type="GO" id="GO:0005886">
    <property type="term" value="C:plasma membrane"/>
    <property type="evidence" value="ECO:0007669"/>
    <property type="project" value="UniProtKB-SubCell"/>
</dbReference>
<feature type="transmembrane region" description="Helical" evidence="6">
    <location>
        <begin position="149"/>
        <end position="167"/>
    </location>
</feature>
<feature type="transmembrane region" description="Helical" evidence="6">
    <location>
        <begin position="277"/>
        <end position="301"/>
    </location>
</feature>
<feature type="transmembrane region" description="Helical" evidence="6">
    <location>
        <begin position="40"/>
        <end position="58"/>
    </location>
</feature>
<dbReference type="STRING" id="1795632.TH606_10100"/>
<comment type="subcellular location">
    <subcellularLocation>
        <location evidence="1">Cell membrane</location>
        <topology evidence="1">Multi-pass membrane protein</topology>
    </subcellularLocation>
</comment>
<dbReference type="InterPro" id="IPR022791">
    <property type="entry name" value="L-PG_synthase/AglD"/>
</dbReference>
<feature type="transmembrane region" description="Helical" evidence="6">
    <location>
        <begin position="255"/>
        <end position="271"/>
    </location>
</feature>
<dbReference type="NCBIfam" id="TIGR00374">
    <property type="entry name" value="flippase-like domain"/>
    <property type="match status" value="1"/>
</dbReference>
<keyword evidence="5 6" id="KW-0472">Membrane</keyword>
<evidence type="ECO:0000256" key="3">
    <source>
        <dbReference type="ARBA" id="ARBA00022692"/>
    </source>
</evidence>
<protein>
    <recommendedName>
        <fullName evidence="9">TIGR00374 family protein</fullName>
    </recommendedName>
</protein>
<dbReference type="RefSeq" id="WP_068543612.1">
    <property type="nucleotide sequence ID" value="NZ_LSFI01000058.1"/>
</dbReference>
<dbReference type="Proteomes" id="UP000076964">
    <property type="component" value="Unassembled WGS sequence"/>
</dbReference>
<evidence type="ECO:0000256" key="5">
    <source>
        <dbReference type="ARBA" id="ARBA00023136"/>
    </source>
</evidence>
<evidence type="ECO:0000256" key="4">
    <source>
        <dbReference type="ARBA" id="ARBA00022989"/>
    </source>
</evidence>
<feature type="transmembrane region" description="Helical" evidence="6">
    <location>
        <begin position="226"/>
        <end position="248"/>
    </location>
</feature>
<evidence type="ECO:0000313" key="8">
    <source>
        <dbReference type="Proteomes" id="UP000076964"/>
    </source>
</evidence>
<comment type="caution">
    <text evidence="7">The sequence shown here is derived from an EMBL/GenBank/DDBJ whole genome shotgun (WGS) entry which is preliminary data.</text>
</comment>
<accession>A0A177E5T9</accession>
<dbReference type="EMBL" id="LSFI01000058">
    <property type="protein sequence ID" value="OAG26851.1"/>
    <property type="molecule type" value="Genomic_DNA"/>
</dbReference>
<proteinExistence type="predicted"/>
<dbReference type="PANTHER" id="PTHR39087:SF2">
    <property type="entry name" value="UPF0104 MEMBRANE PROTEIN MJ1595"/>
    <property type="match status" value="1"/>
</dbReference>
<dbReference type="Pfam" id="PF03706">
    <property type="entry name" value="LPG_synthase_TM"/>
    <property type="match status" value="1"/>
</dbReference>
<evidence type="ECO:0000256" key="6">
    <source>
        <dbReference type="SAM" id="Phobius"/>
    </source>
</evidence>
<dbReference type="PANTHER" id="PTHR39087">
    <property type="entry name" value="UPF0104 MEMBRANE PROTEIN MJ1595"/>
    <property type="match status" value="1"/>
</dbReference>
<evidence type="ECO:0000256" key="1">
    <source>
        <dbReference type="ARBA" id="ARBA00004651"/>
    </source>
</evidence>
<evidence type="ECO:0000313" key="7">
    <source>
        <dbReference type="EMBL" id="OAG26851.1"/>
    </source>
</evidence>
<keyword evidence="3 6" id="KW-0812">Transmembrane</keyword>
<organism evidence="7 8">
    <name type="scientific">Thermodesulfatator autotrophicus</name>
    <dbReference type="NCBI Taxonomy" id="1795632"/>
    <lineage>
        <taxon>Bacteria</taxon>
        <taxon>Pseudomonadati</taxon>
        <taxon>Thermodesulfobacteriota</taxon>
        <taxon>Thermodesulfobacteria</taxon>
        <taxon>Thermodesulfobacteriales</taxon>
        <taxon>Thermodesulfatatoraceae</taxon>
        <taxon>Thermodesulfatator</taxon>
    </lineage>
</organism>
<feature type="transmembrane region" description="Helical" evidence="6">
    <location>
        <begin position="200"/>
        <end position="220"/>
    </location>
</feature>
<keyword evidence="2" id="KW-1003">Cell membrane</keyword>
<name>A0A177E5T9_9BACT</name>
<keyword evidence="4 6" id="KW-1133">Transmembrane helix</keyword>